<name>A0A9D4I0Q3_DREPO</name>
<dbReference type="GO" id="GO:0007043">
    <property type="term" value="P:cell-cell junction assembly"/>
    <property type="evidence" value="ECO:0007669"/>
    <property type="project" value="TreeGrafter"/>
</dbReference>
<evidence type="ECO:0000256" key="5">
    <source>
        <dbReference type="PROSITE-ProRule" id="PRU00043"/>
    </source>
</evidence>
<sequence length="1492" mass="167596">MNGVKSLWNLGTSCDINYLCATTCYYECDCGCRWRWSWDGDVCDYGCDTCSYTCYYTCYDTRSCNTCQITSISNGGGNLFFLSGMTLYKNSCPDTTCDNCDRSRGCANAGESYDVTIQCWRTNVNGYSDYNTGYPSATKTFSFYANTPPTYYFSAGQSIKIFQNNTWSGKVINQIMPTYIDENEDNDVISYYVSSEPRRSWIHDNDLFDLNTGNGQIYLTKTLALEFSYTFDMGLCIVDRRRDTACKTLHIEMWACYQTPNCTDQQILDLKDTHGITHHNPNNSLFRMIYPQPSTHFPYFRNTWSKLTWSLDNGGFSESTIDPDSGHIYLTKNISIWPSWPTRSYLETVTVSNSESCYTTTCQMRVTISYTNWPPHIISLPAQTSLHEDTDAETLLHNLKVYDYNYDAPEDGHVIEDNITCWIKYVHDQWGENDMELFDLRLDDPNDQIRWDSYKLYKKQCIVPESVYSPPCGYKRENYTCPKHSGCMTHNVTQRYDVSIMCRDGYGAIDNRNFTFYPLRNQAPTWRNLPKHLDLDIRQGSEEDIIFSIMYRDAENENLTYEYKFMKNDGTVTTYFQGDPSGNYFNQLGNISLTTYLYDVPKNTSYTIEICGHERRNEICELLTIDLEDYCGPVPTCSSLEKTVNTEEPVPSTLFDVKTAVANYASYSNITFTLTSRLANTFEINKKTGIVTLLSTLTASYPSSTYVLNAFVEDAESCQYYSVCPLTLHVTYVNHALKISNSVTTTAIHEDEAKSLTLFTIETSDLNDDDDVTCAMTNPSVNKPFYVTETFSASQVYVIKNYIAGTDVTKKLSSAKTVYTLDVNCTDRYGAGEVKTFTINVALNQPPVLQQLHGMVSRSVDQSSMFSGSTLITEQALDAEGDTLTYTCYVNNSNVPLKCFVESDTLLVKLRRNVSISGENGAVYSMQVCVGDAKHPLADCGTLQLTFTTHHSYPSISNLPAEVEVPEDAAIGYTVFTATVADADIPAEVHTLFLNNTSADTKGYFELDRNAGTITLLKTLDYETEKRYTLRLTVQDPYLVNPELFKLIINVKDVNEQNYLTAKNRSITFKETAKVGRIFHAGLECTDLDEKDTQTITIAGGIHAEYFQYNSTNKKIYLAKEWDLDDSVANLPSTTTLTVRCTDNAMHTSDVDIVFNIEDVNDQKPSFILDPSISNNTLSDGSVPIKIDSSKGPSEPLLTVTCADDESGDHGECAFSILGNGLGRRYFELRSVTTAGRRKRAGVKNSATLYLREEMKLNYNKNFQFYVKITDGGSPPQFTTVMLTANYTATVNPPKAANSTTCPGSSGCTTLYAILAIELAMVAGLSVHAVYACFFSNKNKIDHLQEALSKDINWRTAFKSKQQMTTFMYGKTIPGKPQQGKSFNGQNTVMPGPSTSSMTRREYSISSSSSETSSDEDERIRPAPRQVPSRSQFRMQAPLGPNRDPMQMRHVYSNNTRANLVNATSASAALFPRDSATGLPSPIYSSDMSFRN</sequence>
<dbReference type="GO" id="GO:0034332">
    <property type="term" value="P:adherens junction organization"/>
    <property type="evidence" value="ECO:0007669"/>
    <property type="project" value="TreeGrafter"/>
</dbReference>
<dbReference type="PANTHER" id="PTHR24027">
    <property type="entry name" value="CADHERIN-23"/>
    <property type="match status" value="1"/>
</dbReference>
<dbReference type="GO" id="GO:0044331">
    <property type="term" value="P:cell-cell adhesion mediated by cadherin"/>
    <property type="evidence" value="ECO:0007669"/>
    <property type="project" value="TreeGrafter"/>
</dbReference>
<dbReference type="GO" id="GO:0005912">
    <property type="term" value="C:adherens junction"/>
    <property type="evidence" value="ECO:0007669"/>
    <property type="project" value="TreeGrafter"/>
</dbReference>
<feature type="compositionally biased region" description="Polar residues" evidence="6">
    <location>
        <begin position="1379"/>
        <end position="1395"/>
    </location>
</feature>
<feature type="domain" description="Cadherin" evidence="7">
    <location>
        <begin position="957"/>
        <end position="1069"/>
    </location>
</feature>
<evidence type="ECO:0000313" key="9">
    <source>
        <dbReference type="Proteomes" id="UP000828390"/>
    </source>
</evidence>
<comment type="caution">
    <text evidence="8">The sequence shown here is derived from an EMBL/GenBank/DDBJ whole genome shotgun (WGS) entry which is preliminary data.</text>
</comment>
<dbReference type="Pfam" id="PF00028">
    <property type="entry name" value="Cadherin"/>
    <property type="match status" value="1"/>
</dbReference>
<evidence type="ECO:0000256" key="1">
    <source>
        <dbReference type="ARBA" id="ARBA00004370"/>
    </source>
</evidence>
<dbReference type="GO" id="GO:0005509">
    <property type="term" value="F:calcium ion binding"/>
    <property type="evidence" value="ECO:0007669"/>
    <property type="project" value="UniProtKB-UniRule"/>
</dbReference>
<reference evidence="8" key="1">
    <citation type="journal article" date="2019" name="bioRxiv">
        <title>The Genome of the Zebra Mussel, Dreissena polymorpha: A Resource for Invasive Species Research.</title>
        <authorList>
            <person name="McCartney M.A."/>
            <person name="Auch B."/>
            <person name="Kono T."/>
            <person name="Mallez S."/>
            <person name="Zhang Y."/>
            <person name="Obille A."/>
            <person name="Becker A."/>
            <person name="Abrahante J.E."/>
            <person name="Garbe J."/>
            <person name="Badalamenti J.P."/>
            <person name="Herman A."/>
            <person name="Mangelson H."/>
            <person name="Liachko I."/>
            <person name="Sullivan S."/>
            <person name="Sone E.D."/>
            <person name="Koren S."/>
            <person name="Silverstein K.A.T."/>
            <person name="Beckman K.B."/>
            <person name="Gohl D.M."/>
        </authorList>
    </citation>
    <scope>NUCLEOTIDE SEQUENCE</scope>
    <source>
        <strain evidence="8">Duluth1</strain>
        <tissue evidence="8">Whole animal</tissue>
    </source>
</reference>
<dbReference type="CDD" id="cd11304">
    <property type="entry name" value="Cadherin_repeat"/>
    <property type="match status" value="3"/>
</dbReference>
<dbReference type="GO" id="GO:0008013">
    <property type="term" value="F:beta-catenin binding"/>
    <property type="evidence" value="ECO:0007669"/>
    <property type="project" value="TreeGrafter"/>
</dbReference>
<dbReference type="SUPFAM" id="SSF49313">
    <property type="entry name" value="Cadherin-like"/>
    <property type="match status" value="3"/>
</dbReference>
<feature type="domain" description="Cadherin" evidence="7">
    <location>
        <begin position="1061"/>
        <end position="1167"/>
    </location>
</feature>
<dbReference type="GO" id="GO:0016339">
    <property type="term" value="P:calcium-dependent cell-cell adhesion via plasma membrane cell adhesion molecules"/>
    <property type="evidence" value="ECO:0007669"/>
    <property type="project" value="TreeGrafter"/>
</dbReference>
<dbReference type="GO" id="GO:0016342">
    <property type="term" value="C:catenin complex"/>
    <property type="evidence" value="ECO:0007669"/>
    <property type="project" value="TreeGrafter"/>
</dbReference>
<gene>
    <name evidence="8" type="ORF">DPMN_046573</name>
</gene>
<evidence type="ECO:0000259" key="7">
    <source>
        <dbReference type="PROSITE" id="PS50268"/>
    </source>
</evidence>
<dbReference type="SMART" id="SM00112">
    <property type="entry name" value="CA"/>
    <property type="match status" value="3"/>
</dbReference>
<feature type="region of interest" description="Disordered" evidence="6">
    <location>
        <begin position="1473"/>
        <end position="1492"/>
    </location>
</feature>
<dbReference type="InterPro" id="IPR039808">
    <property type="entry name" value="Cadherin"/>
</dbReference>
<dbReference type="GO" id="GO:0007156">
    <property type="term" value="P:homophilic cell adhesion via plasma membrane adhesion molecules"/>
    <property type="evidence" value="ECO:0007669"/>
    <property type="project" value="InterPro"/>
</dbReference>
<feature type="domain" description="Cadherin" evidence="7">
    <location>
        <begin position="656"/>
        <end position="781"/>
    </location>
</feature>
<dbReference type="Gene3D" id="2.60.40.60">
    <property type="entry name" value="Cadherins"/>
    <property type="match status" value="4"/>
</dbReference>
<dbReference type="Proteomes" id="UP000828390">
    <property type="component" value="Unassembled WGS sequence"/>
</dbReference>
<keyword evidence="9" id="KW-1185">Reference proteome</keyword>
<evidence type="ECO:0000256" key="6">
    <source>
        <dbReference type="SAM" id="MobiDB-lite"/>
    </source>
</evidence>
<dbReference type="GO" id="GO:0016477">
    <property type="term" value="P:cell migration"/>
    <property type="evidence" value="ECO:0007669"/>
    <property type="project" value="TreeGrafter"/>
</dbReference>
<evidence type="ECO:0000313" key="8">
    <source>
        <dbReference type="EMBL" id="KAH3739883.1"/>
    </source>
</evidence>
<evidence type="ECO:0000256" key="3">
    <source>
        <dbReference type="ARBA" id="ARBA00022837"/>
    </source>
</evidence>
<feature type="domain" description="Cadherin" evidence="7">
    <location>
        <begin position="1179"/>
        <end position="1296"/>
    </location>
</feature>
<dbReference type="EMBL" id="JAIWYP010000011">
    <property type="protein sequence ID" value="KAH3739883.1"/>
    <property type="molecule type" value="Genomic_DNA"/>
</dbReference>
<keyword evidence="4" id="KW-0472">Membrane</keyword>
<dbReference type="GO" id="GO:0000902">
    <property type="term" value="P:cell morphogenesis"/>
    <property type="evidence" value="ECO:0007669"/>
    <property type="project" value="TreeGrafter"/>
</dbReference>
<dbReference type="PANTHER" id="PTHR24027:SF438">
    <property type="entry name" value="CADHERIN 23"/>
    <property type="match status" value="1"/>
</dbReference>
<feature type="region of interest" description="Disordered" evidence="6">
    <location>
        <begin position="1370"/>
        <end position="1445"/>
    </location>
</feature>
<dbReference type="PROSITE" id="PS50268">
    <property type="entry name" value="CADHERIN_2"/>
    <property type="match status" value="4"/>
</dbReference>
<keyword evidence="2" id="KW-0677">Repeat</keyword>
<protein>
    <recommendedName>
        <fullName evidence="7">Cadherin domain-containing protein</fullName>
    </recommendedName>
</protein>
<accession>A0A9D4I0Q3</accession>
<comment type="subcellular location">
    <subcellularLocation>
        <location evidence="1">Membrane</location>
    </subcellularLocation>
</comment>
<feature type="compositionally biased region" description="Polar residues" evidence="6">
    <location>
        <begin position="1483"/>
        <end position="1492"/>
    </location>
</feature>
<evidence type="ECO:0000256" key="4">
    <source>
        <dbReference type="ARBA" id="ARBA00023136"/>
    </source>
</evidence>
<proteinExistence type="predicted"/>
<keyword evidence="3 5" id="KW-0106">Calcium</keyword>
<dbReference type="InterPro" id="IPR002126">
    <property type="entry name" value="Cadherin-like_dom"/>
</dbReference>
<dbReference type="PRINTS" id="PR00205">
    <property type="entry name" value="CADHERIN"/>
</dbReference>
<evidence type="ECO:0000256" key="2">
    <source>
        <dbReference type="ARBA" id="ARBA00022737"/>
    </source>
</evidence>
<reference evidence="8" key="2">
    <citation type="submission" date="2020-11" db="EMBL/GenBank/DDBJ databases">
        <authorList>
            <person name="McCartney M.A."/>
            <person name="Auch B."/>
            <person name="Kono T."/>
            <person name="Mallez S."/>
            <person name="Becker A."/>
            <person name="Gohl D.M."/>
            <person name="Silverstein K.A.T."/>
            <person name="Koren S."/>
            <person name="Bechman K.B."/>
            <person name="Herman A."/>
            <person name="Abrahante J.E."/>
            <person name="Garbe J."/>
        </authorList>
    </citation>
    <scope>NUCLEOTIDE SEQUENCE</scope>
    <source>
        <strain evidence="8">Duluth1</strain>
        <tissue evidence="8">Whole animal</tissue>
    </source>
</reference>
<organism evidence="8 9">
    <name type="scientific">Dreissena polymorpha</name>
    <name type="common">Zebra mussel</name>
    <name type="synonym">Mytilus polymorpha</name>
    <dbReference type="NCBI Taxonomy" id="45954"/>
    <lineage>
        <taxon>Eukaryota</taxon>
        <taxon>Metazoa</taxon>
        <taxon>Spiralia</taxon>
        <taxon>Lophotrochozoa</taxon>
        <taxon>Mollusca</taxon>
        <taxon>Bivalvia</taxon>
        <taxon>Autobranchia</taxon>
        <taxon>Heteroconchia</taxon>
        <taxon>Euheterodonta</taxon>
        <taxon>Imparidentia</taxon>
        <taxon>Neoheterodontei</taxon>
        <taxon>Myida</taxon>
        <taxon>Dreissenoidea</taxon>
        <taxon>Dreissenidae</taxon>
        <taxon>Dreissena</taxon>
    </lineage>
</organism>
<dbReference type="InterPro" id="IPR015919">
    <property type="entry name" value="Cadherin-like_sf"/>
</dbReference>
<dbReference type="GO" id="GO:0045296">
    <property type="term" value="F:cadherin binding"/>
    <property type="evidence" value="ECO:0007669"/>
    <property type="project" value="TreeGrafter"/>
</dbReference>